<dbReference type="Proteomes" id="UP000830375">
    <property type="component" value="Unassembled WGS sequence"/>
</dbReference>
<keyword evidence="2" id="KW-0812">Transmembrane</keyword>
<keyword evidence="2" id="KW-0472">Membrane</keyword>
<dbReference type="EMBL" id="JACTAM010000015">
    <property type="protein sequence ID" value="KAI2655956.1"/>
    <property type="molecule type" value="Genomic_DNA"/>
</dbReference>
<proteinExistence type="predicted"/>
<sequence>MNLVGDLRSAHHQMPLSPCPYTQTVALHPGLHLPSSSALIGSAPVTSQACYKSPSLSPCYSRSILSRLAISSRLSRCLPSGLSLVLWTSPLPFPIGLHSPRIDPRLPLRLFLCLAPYIPVFYCSDPACLTMSLSHRLNKSLHLDPLASRLTPHVTEYSVPTGSSSFTHGRCTGMDTTRILFRLKQGPRTLEQHICEFLAIANLPDCILIKIFCDGINEPLKVRLRCEGLRSSLAAFMDFALLSVGSSFTVSVADEERDIAVTLATQPTREPERIHKMAAASECVHAMAATAEPEDKMAAAPVRAHKMELCHITAAIPEPCKVAAVFPRSSQVKAVFSVSRQVKAALPKSSQATAVSPKSSQDTAVVPESSKVTAVVPESSKVTAVIPESSKVKAVLPESSKVTAVVPESSRVTAVIPESSKVKAVVPEPSQVRAVVPEPSQVSADLHESGQVATDLYRPSQVTADLHEPSQVTTDLHKPGQATAGLHEPSQASVDLHEPSHVPSDGPESSHVPSDGPESSYIPSDGPESSHVPPDGPESSHVPSDCPEPRHVSSDTPRSWPIMMASIHKSAPEVMSVHKSAHEGSSDHKSAPEILSVLKSAPEVSSDHKSAPEVSPVHKSAPEVSPVHKSAPEVSSDHESAPEASPVGEAAPMPPEVSALSVEPPMEAAFPYELSASLLILSASSVPALPRSQSMTQVPAPPWRAPAPPAPPWRVPAPPAGGLLPWWAPALPVLRQSPGPPQGSGPPTLALFRPRPTAPLDCWWVGASGSRSLVGGYVMNLVGDLQSAHHQISLSPCPYTQTVTLHPGLHLPSSSALIGSAPVTNQVLYKSPGLSPCYSRSIVIIVVVYCIVVSLVPVFPSS</sequence>
<evidence type="ECO:0000313" key="4">
    <source>
        <dbReference type="Proteomes" id="UP000830375"/>
    </source>
</evidence>
<protein>
    <submittedName>
        <fullName evidence="3">Adhesive plaque matrix protein</fullName>
    </submittedName>
</protein>
<feature type="region of interest" description="Disordered" evidence="1">
    <location>
        <begin position="601"/>
        <end position="657"/>
    </location>
</feature>
<accession>A0ABQ8LZ88</accession>
<evidence type="ECO:0000256" key="1">
    <source>
        <dbReference type="SAM" id="MobiDB-lite"/>
    </source>
</evidence>
<reference evidence="3 4" key="1">
    <citation type="submission" date="2022-01" db="EMBL/GenBank/DDBJ databases">
        <title>A high-quality chromosome-level genome assembly of rohu carp, Labeo rohita.</title>
        <authorList>
            <person name="Arick M.A. II"/>
            <person name="Hsu C.-Y."/>
            <person name="Magbanua Z."/>
            <person name="Pechanova O."/>
            <person name="Grover C."/>
            <person name="Miller E."/>
            <person name="Thrash A."/>
            <person name="Ezzel L."/>
            <person name="Alam S."/>
            <person name="Benzie J."/>
            <person name="Hamilton M."/>
            <person name="Karsi A."/>
            <person name="Lawrence M.L."/>
            <person name="Peterson D.G."/>
        </authorList>
    </citation>
    <scope>NUCLEOTIDE SEQUENCE [LARGE SCALE GENOMIC DNA]</scope>
    <source>
        <strain evidence="4">BAU-BD-2019</strain>
        <tissue evidence="3">Blood</tissue>
    </source>
</reference>
<comment type="caution">
    <text evidence="3">The sequence shown here is derived from an EMBL/GenBank/DDBJ whole genome shotgun (WGS) entry which is preliminary data.</text>
</comment>
<keyword evidence="2" id="KW-1133">Transmembrane helix</keyword>
<evidence type="ECO:0000256" key="2">
    <source>
        <dbReference type="SAM" id="Phobius"/>
    </source>
</evidence>
<keyword evidence="4" id="KW-1185">Reference proteome</keyword>
<name>A0ABQ8LZ88_LABRO</name>
<evidence type="ECO:0000313" key="3">
    <source>
        <dbReference type="EMBL" id="KAI2655956.1"/>
    </source>
</evidence>
<gene>
    <name evidence="3" type="ORF">H4Q32_012751</name>
</gene>
<feature type="transmembrane region" description="Helical" evidence="2">
    <location>
        <begin position="838"/>
        <end position="859"/>
    </location>
</feature>
<organism evidence="3 4">
    <name type="scientific">Labeo rohita</name>
    <name type="common">Indian major carp</name>
    <name type="synonym">Cyprinus rohita</name>
    <dbReference type="NCBI Taxonomy" id="84645"/>
    <lineage>
        <taxon>Eukaryota</taxon>
        <taxon>Metazoa</taxon>
        <taxon>Chordata</taxon>
        <taxon>Craniata</taxon>
        <taxon>Vertebrata</taxon>
        <taxon>Euteleostomi</taxon>
        <taxon>Actinopterygii</taxon>
        <taxon>Neopterygii</taxon>
        <taxon>Teleostei</taxon>
        <taxon>Ostariophysi</taxon>
        <taxon>Cypriniformes</taxon>
        <taxon>Cyprinidae</taxon>
        <taxon>Labeoninae</taxon>
        <taxon>Labeonini</taxon>
        <taxon>Labeo</taxon>
    </lineage>
</organism>
<feature type="region of interest" description="Disordered" evidence="1">
    <location>
        <begin position="469"/>
        <end position="558"/>
    </location>
</feature>